<reference evidence="2 3" key="1">
    <citation type="submission" date="2021-06" db="EMBL/GenBank/DDBJ databases">
        <title>Genome sequence of Babesia caballi.</title>
        <authorList>
            <person name="Yamagishi J."/>
            <person name="Kidaka T."/>
            <person name="Ochi A."/>
        </authorList>
    </citation>
    <scope>NUCLEOTIDE SEQUENCE [LARGE SCALE GENOMIC DNA]</scope>
    <source>
        <strain evidence="2">USDA-D6B2</strain>
    </source>
</reference>
<evidence type="ECO:0000313" key="2">
    <source>
        <dbReference type="EMBL" id="GIX64319.1"/>
    </source>
</evidence>
<dbReference type="GeneID" id="94195800"/>
<dbReference type="EMBL" id="BPLF01000003">
    <property type="protein sequence ID" value="GIX64319.1"/>
    <property type="molecule type" value="Genomic_DNA"/>
</dbReference>
<sequence>MTACMWCEPVTSLDPRTHLNLLAVAGGEGLHDLLADGRGAEGDGDLEKGDVEEREPALIVELVDVAVAPHDETDVPGGHDLDHGQDDGEGEEGEEVEAEGEESPAAVLLEEDAGLQKHANALCVERAEGSSDGVLFGDGRRLCGAVSRRVGGVRLGAEPAPGERKPATPQHQP</sequence>
<keyword evidence="3" id="KW-1185">Reference proteome</keyword>
<feature type="region of interest" description="Disordered" evidence="1">
    <location>
        <begin position="151"/>
        <end position="173"/>
    </location>
</feature>
<feature type="region of interest" description="Disordered" evidence="1">
    <location>
        <begin position="68"/>
        <end position="105"/>
    </location>
</feature>
<organism evidence="2 3">
    <name type="scientific">Babesia caballi</name>
    <dbReference type="NCBI Taxonomy" id="5871"/>
    <lineage>
        <taxon>Eukaryota</taxon>
        <taxon>Sar</taxon>
        <taxon>Alveolata</taxon>
        <taxon>Apicomplexa</taxon>
        <taxon>Aconoidasida</taxon>
        <taxon>Piroplasmida</taxon>
        <taxon>Babesiidae</taxon>
        <taxon>Babesia</taxon>
    </lineage>
</organism>
<accession>A0AAV4M0K4</accession>
<gene>
    <name evidence="2" type="ORF">BcabD6B2_37540</name>
</gene>
<dbReference type="Proteomes" id="UP001497744">
    <property type="component" value="Unassembled WGS sequence"/>
</dbReference>
<feature type="compositionally biased region" description="Basic and acidic residues" evidence="1">
    <location>
        <begin position="69"/>
        <end position="86"/>
    </location>
</feature>
<protein>
    <submittedName>
        <fullName evidence="2">Urocanate hydratase</fullName>
    </submittedName>
</protein>
<dbReference type="AlphaFoldDB" id="A0AAV4M0K4"/>
<evidence type="ECO:0000256" key="1">
    <source>
        <dbReference type="SAM" id="MobiDB-lite"/>
    </source>
</evidence>
<name>A0AAV4M0K4_BABCB</name>
<proteinExistence type="predicted"/>
<dbReference type="RefSeq" id="XP_067716388.1">
    <property type="nucleotide sequence ID" value="XM_067860287.1"/>
</dbReference>
<comment type="caution">
    <text evidence="2">The sequence shown here is derived from an EMBL/GenBank/DDBJ whole genome shotgun (WGS) entry which is preliminary data.</text>
</comment>
<evidence type="ECO:0000313" key="3">
    <source>
        <dbReference type="Proteomes" id="UP001497744"/>
    </source>
</evidence>
<feature type="compositionally biased region" description="Acidic residues" evidence="1">
    <location>
        <begin position="87"/>
        <end position="102"/>
    </location>
</feature>